<name>A0A193LBM8_9GAMM</name>
<reference evidence="2 3" key="1">
    <citation type="submission" date="2016-06" db="EMBL/GenBank/DDBJ databases">
        <title>Complete genome sequence of a deep-branching marine Gamma Proteobacterium Woeseia oceani type strain XK5.</title>
        <authorList>
            <person name="Mu D."/>
            <person name="Du Z."/>
        </authorList>
    </citation>
    <scope>NUCLEOTIDE SEQUENCE [LARGE SCALE GENOMIC DNA]</scope>
    <source>
        <strain evidence="2 3">XK5</strain>
    </source>
</reference>
<accession>A0A193LBM8</accession>
<dbReference type="Proteomes" id="UP000092695">
    <property type="component" value="Chromosome"/>
</dbReference>
<dbReference type="RefSeq" id="WP_068611713.1">
    <property type="nucleotide sequence ID" value="NZ_CP016268.1"/>
</dbReference>
<dbReference type="AlphaFoldDB" id="A0A193LBM8"/>
<gene>
    <name evidence="2" type="ORF">BA177_00375</name>
</gene>
<feature type="transmembrane region" description="Helical" evidence="1">
    <location>
        <begin position="33"/>
        <end position="52"/>
    </location>
</feature>
<protein>
    <submittedName>
        <fullName evidence="2">Uncharacterized protein</fullName>
    </submittedName>
</protein>
<feature type="transmembrane region" description="Helical" evidence="1">
    <location>
        <begin position="87"/>
        <end position="108"/>
    </location>
</feature>
<evidence type="ECO:0000313" key="3">
    <source>
        <dbReference type="Proteomes" id="UP000092695"/>
    </source>
</evidence>
<proteinExistence type="predicted"/>
<evidence type="ECO:0000313" key="2">
    <source>
        <dbReference type="EMBL" id="ANO49873.1"/>
    </source>
</evidence>
<feature type="transmembrane region" description="Helical" evidence="1">
    <location>
        <begin position="137"/>
        <end position="156"/>
    </location>
</feature>
<evidence type="ECO:0000256" key="1">
    <source>
        <dbReference type="SAM" id="Phobius"/>
    </source>
</evidence>
<keyword evidence="1" id="KW-1133">Transmembrane helix</keyword>
<sequence length="179" mass="19688">MFLTLVRYLRKDRPPARPPEPARILGQQNLRQGILVSLLMAGLAMALWVYVALVFDKYFPWVSMLQGILIGLAMRRGGRGVDWRFPLAAAVITAAAAAAGSFLVALFLTGREFGTGALELVNEISTHTVATFYTREFGIIGVIYMLFAACLAAFYANRRLSTAEAVALRRLRHGGANQR</sequence>
<keyword evidence="1" id="KW-0812">Transmembrane</keyword>
<dbReference type="STRING" id="1548547.BA177_00375"/>
<dbReference type="KEGG" id="woc:BA177_00375"/>
<organism evidence="2 3">
    <name type="scientific">Woeseia oceani</name>
    <dbReference type="NCBI Taxonomy" id="1548547"/>
    <lineage>
        <taxon>Bacteria</taxon>
        <taxon>Pseudomonadati</taxon>
        <taxon>Pseudomonadota</taxon>
        <taxon>Gammaproteobacteria</taxon>
        <taxon>Woeseiales</taxon>
        <taxon>Woeseiaceae</taxon>
        <taxon>Woeseia</taxon>
    </lineage>
</organism>
<dbReference type="EMBL" id="CP016268">
    <property type="protein sequence ID" value="ANO49873.1"/>
    <property type="molecule type" value="Genomic_DNA"/>
</dbReference>
<keyword evidence="1" id="KW-0472">Membrane</keyword>
<feature type="transmembrane region" description="Helical" evidence="1">
    <location>
        <begin position="58"/>
        <end position="75"/>
    </location>
</feature>
<keyword evidence="3" id="KW-1185">Reference proteome</keyword>